<evidence type="ECO:0000313" key="4">
    <source>
        <dbReference type="Proteomes" id="UP000753256"/>
    </source>
</evidence>
<dbReference type="InterPro" id="IPR026022">
    <property type="entry name" value="PhoU_dom"/>
</dbReference>
<dbReference type="GO" id="GO:0030643">
    <property type="term" value="P:intracellular phosphate ion homeostasis"/>
    <property type="evidence" value="ECO:0007669"/>
    <property type="project" value="InterPro"/>
</dbReference>
<protein>
    <submittedName>
        <fullName evidence="3">Phosphate uptake regulator PhoU</fullName>
    </submittedName>
</protein>
<feature type="compositionally biased region" description="Acidic residues" evidence="1">
    <location>
        <begin position="273"/>
        <end position="289"/>
    </location>
</feature>
<dbReference type="RefSeq" id="WP_273190488.1">
    <property type="nucleotide sequence ID" value="NZ_DYUZ01000029.1"/>
</dbReference>
<dbReference type="Pfam" id="PF01895">
    <property type="entry name" value="PhoU"/>
    <property type="match status" value="1"/>
</dbReference>
<accession>A0A921IX33</accession>
<name>A0A921IX33_9ACTN</name>
<dbReference type="AlphaFoldDB" id="A0A921IX33"/>
<dbReference type="GO" id="GO:0045936">
    <property type="term" value="P:negative regulation of phosphate metabolic process"/>
    <property type="evidence" value="ECO:0007669"/>
    <property type="project" value="InterPro"/>
</dbReference>
<dbReference type="Gene3D" id="1.20.58.220">
    <property type="entry name" value="Phosphate transport system protein phou homolog 2, domain 2"/>
    <property type="match status" value="1"/>
</dbReference>
<proteinExistence type="predicted"/>
<evidence type="ECO:0000313" key="3">
    <source>
        <dbReference type="EMBL" id="HJG37605.1"/>
    </source>
</evidence>
<gene>
    <name evidence="3" type="ORF">K8V70_07090</name>
</gene>
<evidence type="ECO:0000256" key="1">
    <source>
        <dbReference type="SAM" id="MobiDB-lite"/>
    </source>
</evidence>
<dbReference type="EMBL" id="DYUZ01000029">
    <property type="protein sequence ID" value="HJG37605.1"/>
    <property type="molecule type" value="Genomic_DNA"/>
</dbReference>
<dbReference type="InterPro" id="IPR028366">
    <property type="entry name" value="PhoU"/>
</dbReference>
<dbReference type="SUPFAM" id="SSF109755">
    <property type="entry name" value="PhoU-like"/>
    <property type="match status" value="1"/>
</dbReference>
<dbReference type="InterPro" id="IPR038078">
    <property type="entry name" value="PhoU-like_sf"/>
</dbReference>
<dbReference type="Proteomes" id="UP000753256">
    <property type="component" value="Unassembled WGS sequence"/>
</dbReference>
<evidence type="ECO:0000259" key="2">
    <source>
        <dbReference type="Pfam" id="PF01895"/>
    </source>
</evidence>
<reference evidence="3" key="2">
    <citation type="submission" date="2021-09" db="EMBL/GenBank/DDBJ databases">
        <authorList>
            <person name="Gilroy R."/>
        </authorList>
    </citation>
    <scope>NUCLEOTIDE SEQUENCE</scope>
    <source>
        <strain evidence="3">ChiHjej13B12-9602</strain>
    </source>
</reference>
<organism evidence="3 4">
    <name type="scientific">Enorma phocaeensis</name>
    <dbReference type="NCBI Taxonomy" id="1871019"/>
    <lineage>
        <taxon>Bacteria</taxon>
        <taxon>Bacillati</taxon>
        <taxon>Actinomycetota</taxon>
        <taxon>Coriobacteriia</taxon>
        <taxon>Coriobacteriales</taxon>
        <taxon>Coriobacteriaceae</taxon>
        <taxon>Enorma</taxon>
    </lineage>
</organism>
<dbReference type="PANTHER" id="PTHR42930">
    <property type="entry name" value="PHOSPHATE-SPECIFIC TRANSPORT SYSTEM ACCESSORY PROTEIN PHOU"/>
    <property type="match status" value="1"/>
</dbReference>
<sequence length="289" mass="32657">MRKLFYRQLVEARREMLSIYEAIDLTLHEAVNAFVAGDRKLATKAMNKTLRIDARCANLEALCYNLIATQGPVASDFRLLQTIIYTDFCLQRMCDKVRRIARAAKLRISSDIELPDELIELVGQEASVVYRVMGTAASVLVVNDLGLLRVLNEQEESAHGIYEEFFRAYNRMAAVQLGDDSSYDDLRRVIMVSRYLDRCAQYAIDAAGRVMFLLTGQRMNQVDLAKFDDEDLDALRIPSGEGVLLRPDVDARAVAAIPVEEVPTELKRLIESAVDEDDLEDEEPDAEEE</sequence>
<dbReference type="PANTHER" id="PTHR42930:SF3">
    <property type="entry name" value="PHOSPHATE-SPECIFIC TRANSPORT SYSTEM ACCESSORY PROTEIN PHOU"/>
    <property type="match status" value="1"/>
</dbReference>
<feature type="region of interest" description="Disordered" evidence="1">
    <location>
        <begin position="270"/>
        <end position="289"/>
    </location>
</feature>
<reference evidence="3" key="1">
    <citation type="journal article" date="2021" name="PeerJ">
        <title>Extensive microbial diversity within the chicken gut microbiome revealed by metagenomics and culture.</title>
        <authorList>
            <person name="Gilroy R."/>
            <person name="Ravi A."/>
            <person name="Getino M."/>
            <person name="Pursley I."/>
            <person name="Horton D.L."/>
            <person name="Alikhan N.F."/>
            <person name="Baker D."/>
            <person name="Gharbi K."/>
            <person name="Hall N."/>
            <person name="Watson M."/>
            <person name="Adriaenssens E.M."/>
            <person name="Foster-Nyarko E."/>
            <person name="Jarju S."/>
            <person name="Secka A."/>
            <person name="Antonio M."/>
            <person name="Oren A."/>
            <person name="Chaudhuri R.R."/>
            <person name="La Ragione R."/>
            <person name="Hildebrand F."/>
            <person name="Pallen M.J."/>
        </authorList>
    </citation>
    <scope>NUCLEOTIDE SEQUENCE</scope>
    <source>
        <strain evidence="3">ChiHjej13B12-9602</strain>
    </source>
</reference>
<feature type="domain" description="PhoU" evidence="2">
    <location>
        <begin position="22"/>
        <end position="103"/>
    </location>
</feature>
<comment type="caution">
    <text evidence="3">The sequence shown here is derived from an EMBL/GenBank/DDBJ whole genome shotgun (WGS) entry which is preliminary data.</text>
</comment>